<dbReference type="EMBL" id="NVOR01000031">
    <property type="protein sequence ID" value="PED82589.1"/>
    <property type="molecule type" value="Genomic_DNA"/>
</dbReference>
<dbReference type="AlphaFoldDB" id="A0AA91VCM9"/>
<name>A0AA91VCM9_9BACI</name>
<reference evidence="1 2" key="1">
    <citation type="submission" date="2017-09" db="EMBL/GenBank/DDBJ databases">
        <title>Large-scale bioinformatics analysis of Bacillus genomes uncovers conserved roles of natural products in bacterial physiology.</title>
        <authorList>
            <consortium name="Agbiome Team Llc"/>
            <person name="Bleich R.M."/>
            <person name="Grubbs K.J."/>
            <person name="Santa Maria K.C."/>
            <person name="Allen S.E."/>
            <person name="Farag S."/>
            <person name="Shank E.A."/>
            <person name="Bowers A."/>
        </authorList>
    </citation>
    <scope>NUCLEOTIDE SEQUENCE [LARGE SCALE GENOMIC DNA]</scope>
    <source>
        <strain evidence="1 2">AFS092012</strain>
    </source>
</reference>
<evidence type="ECO:0000313" key="1">
    <source>
        <dbReference type="EMBL" id="PED82589.1"/>
    </source>
</evidence>
<dbReference type="RefSeq" id="WP_097898302.1">
    <property type="nucleotide sequence ID" value="NZ_NVOR01000031.1"/>
</dbReference>
<proteinExistence type="predicted"/>
<gene>
    <name evidence="1" type="ORF">CON65_10770</name>
</gene>
<organism evidence="1 2">
    <name type="scientific">Bacillus pseudomycoides</name>
    <dbReference type="NCBI Taxonomy" id="64104"/>
    <lineage>
        <taxon>Bacteria</taxon>
        <taxon>Bacillati</taxon>
        <taxon>Bacillota</taxon>
        <taxon>Bacilli</taxon>
        <taxon>Bacillales</taxon>
        <taxon>Bacillaceae</taxon>
        <taxon>Bacillus</taxon>
        <taxon>Bacillus cereus group</taxon>
    </lineage>
</organism>
<protein>
    <submittedName>
        <fullName evidence="1">Uncharacterized protein</fullName>
    </submittedName>
</protein>
<comment type="caution">
    <text evidence="1">The sequence shown here is derived from an EMBL/GenBank/DDBJ whole genome shotgun (WGS) entry which is preliminary data.</text>
</comment>
<accession>A0AA91VCM9</accession>
<evidence type="ECO:0000313" key="2">
    <source>
        <dbReference type="Proteomes" id="UP000221020"/>
    </source>
</evidence>
<sequence>MYIVKNNRITNDTLQQWDEKFVPNTDCFYFRESPPYLSVQERGKVPLTLDSLTSFLSWNVVSEAKYIAVVSNEEFENLDCKVRKQILLEQVQVNRGFIFTLTELEQLYGESLRHLLEPYILNEKENIILQGFIWHKLPRRLRDKLLTHIAEWFTDHESLSKEYESFYKDYPYISQYFNTFVGTNGPNCLGAAAASIQQTALDAEYYLNRWVLPEEFYQVLKKHKYKRRGTADIYKGNILVWELNNQAVHACYMLSDEIAFNKNGQTMFNPYQCQKRDDVLETWNHVLTDGGELHVYEKCV</sequence>
<dbReference type="Proteomes" id="UP000221020">
    <property type="component" value="Unassembled WGS sequence"/>
</dbReference>